<keyword evidence="3" id="KW-1185">Reference proteome</keyword>
<gene>
    <name evidence="2" type="ORF">KC207_05795</name>
</gene>
<evidence type="ECO:0000313" key="3">
    <source>
        <dbReference type="Proteomes" id="UP000677016"/>
    </source>
</evidence>
<dbReference type="RefSeq" id="WP_211601971.1">
    <property type="nucleotide sequence ID" value="NZ_JAGSNF010000006.1"/>
</dbReference>
<organism evidence="2 3">
    <name type="scientific">Phycicoccus avicenniae</name>
    <dbReference type="NCBI Taxonomy" id="2828860"/>
    <lineage>
        <taxon>Bacteria</taxon>
        <taxon>Bacillati</taxon>
        <taxon>Actinomycetota</taxon>
        <taxon>Actinomycetes</taxon>
        <taxon>Micrococcales</taxon>
        <taxon>Intrasporangiaceae</taxon>
        <taxon>Phycicoccus</taxon>
    </lineage>
</organism>
<name>A0A941D810_9MICO</name>
<dbReference type="EMBL" id="JAGSNF010000006">
    <property type="protein sequence ID" value="MBR7742803.1"/>
    <property type="molecule type" value="Genomic_DNA"/>
</dbReference>
<dbReference type="AlphaFoldDB" id="A0A941D810"/>
<feature type="region of interest" description="Disordered" evidence="1">
    <location>
        <begin position="95"/>
        <end position="114"/>
    </location>
</feature>
<evidence type="ECO:0000256" key="1">
    <source>
        <dbReference type="SAM" id="MobiDB-lite"/>
    </source>
</evidence>
<dbReference type="Proteomes" id="UP000677016">
    <property type="component" value="Unassembled WGS sequence"/>
</dbReference>
<evidence type="ECO:0000313" key="2">
    <source>
        <dbReference type="EMBL" id="MBR7742803.1"/>
    </source>
</evidence>
<accession>A0A941D810</accession>
<comment type="caution">
    <text evidence="2">The sequence shown here is derived from an EMBL/GenBank/DDBJ whole genome shotgun (WGS) entry which is preliminary data.</text>
</comment>
<reference evidence="2" key="1">
    <citation type="submission" date="2021-04" db="EMBL/GenBank/DDBJ databases">
        <title>Phycicoccus avicenniae sp. nov., a novel endophytic actinomycetes isolated from branch of Avicennia mariana.</title>
        <authorList>
            <person name="Tuo L."/>
        </authorList>
    </citation>
    <scope>NUCLEOTIDE SEQUENCE</scope>
    <source>
        <strain evidence="2">BSK3Z-2</strain>
    </source>
</reference>
<sequence>MRQDDARDEAATRDLDPVAVQEFSQALRAAVGRSGLSLDRVRSRLAERDLPVSTATLSHWQTGRSRPAPGRSLAVVAALEGILGLPDGGLVALLPPAPRPRGRSAHASPPDDGGRRALPLWEEISQAVAELGLTLDDTLRIMSWHEVADVGPDRLVVAHRVSTVQRAVVDGVDRLPMFYSDLSPHDALPRLVPRAGVRVGREVRVGATGLVVAEFVLPAPLAAGERAFLQWDVEHVPVPVTELEMRSAHPSTEVVISARFSPDAFPAEVLGYTEVDGVGRTRRVGPDPLGEASVIRHRVPAGAVGLHWRWPPA</sequence>
<proteinExistence type="predicted"/>
<protein>
    <submittedName>
        <fullName evidence="2">Uncharacterized protein</fullName>
    </submittedName>
</protein>